<sequence>MRSPSNSPSPIRAKSVVPVWIISSERLSTTTSCLARDSWSTAAAMSMRLALPSFI</sequence>
<organism evidence="1">
    <name type="scientific">uncultured marine virus</name>
    <dbReference type="NCBI Taxonomy" id="186617"/>
    <lineage>
        <taxon>Viruses</taxon>
        <taxon>environmental samples</taxon>
    </lineage>
</organism>
<protein>
    <submittedName>
        <fullName evidence="1">Uncharacterized protein</fullName>
    </submittedName>
</protein>
<dbReference type="EMBL" id="KR029596">
    <property type="protein sequence ID" value="AKH47674.1"/>
    <property type="molecule type" value="Genomic_DNA"/>
</dbReference>
<evidence type="ECO:0000313" key="1">
    <source>
        <dbReference type="EMBL" id="AKH47674.1"/>
    </source>
</evidence>
<proteinExistence type="predicted"/>
<accession>A0A0F7L558</accession>
<reference evidence="1" key="1">
    <citation type="journal article" date="2015" name="Front. Microbiol.">
        <title>Combining genomic sequencing methods to explore viral diversity and reveal potential virus-host interactions.</title>
        <authorList>
            <person name="Chow C.E."/>
            <person name="Winget D.M."/>
            <person name="White R.A.III."/>
            <person name="Hallam S.J."/>
            <person name="Suttle C.A."/>
        </authorList>
    </citation>
    <scope>NUCLEOTIDE SEQUENCE</scope>
    <source>
        <strain evidence="1">Oxic1_1</strain>
    </source>
</reference>
<name>A0A0F7L558_9VIRU</name>
<reference evidence="1" key="2">
    <citation type="submission" date="2015-03" db="EMBL/GenBank/DDBJ databases">
        <authorList>
            <person name="Chow C.-E.T."/>
            <person name="Winget D.M."/>
            <person name="White R.A.III."/>
            <person name="Hallam S.J."/>
            <person name="Suttle C.A."/>
        </authorList>
    </citation>
    <scope>NUCLEOTIDE SEQUENCE</scope>
    <source>
        <strain evidence="1">Oxic1_1</strain>
    </source>
</reference>